<keyword evidence="4" id="KW-0233">DNA recombination</keyword>
<comment type="caution">
    <text evidence="6">The sequence shown here is derived from an EMBL/GenBank/DDBJ whole genome shotgun (WGS) entry which is preliminary data.</text>
</comment>
<dbReference type="STRING" id="1177154.Y5S_02908"/>
<gene>
    <name evidence="6" type="ORF">Y5S_02908</name>
</gene>
<dbReference type="PATRIC" id="fig|1177154.3.peg.2946"/>
<evidence type="ECO:0000256" key="1">
    <source>
        <dbReference type="ARBA" id="ARBA00003416"/>
    </source>
</evidence>
<dbReference type="PANTHER" id="PTHR30563">
    <property type="entry name" value="DNA RECOMBINATION PROTEIN RMUC"/>
    <property type="match status" value="1"/>
</dbReference>
<dbReference type="Pfam" id="PF02646">
    <property type="entry name" value="RmuC"/>
    <property type="match status" value="1"/>
</dbReference>
<dbReference type="OrthoDB" id="9765111at2"/>
<dbReference type="eggNOG" id="COG1322">
    <property type="taxonomic scope" value="Bacteria"/>
</dbReference>
<accession>A0A095TNA7</accession>
<evidence type="ECO:0000313" key="6">
    <source>
        <dbReference type="EMBL" id="KGD63918.1"/>
    </source>
</evidence>
<dbReference type="GO" id="GO:0006310">
    <property type="term" value="P:DNA recombination"/>
    <property type="evidence" value="ECO:0007669"/>
    <property type="project" value="UniProtKB-KW"/>
</dbReference>
<dbReference type="RefSeq" id="WP_035233975.1">
    <property type="nucleotide sequence ID" value="NZ_ARXV01000013.1"/>
</dbReference>
<dbReference type="EMBL" id="ARXV01000013">
    <property type="protein sequence ID" value="KGD63918.1"/>
    <property type="molecule type" value="Genomic_DNA"/>
</dbReference>
<keyword evidence="7" id="KW-1185">Reference proteome</keyword>
<feature type="coiled-coil region" evidence="5">
    <location>
        <begin position="51"/>
        <end position="113"/>
    </location>
</feature>
<dbReference type="SUPFAM" id="SSF144284">
    <property type="entry name" value="Sec2 N-terminal region"/>
    <property type="match status" value="1"/>
</dbReference>
<evidence type="ECO:0000256" key="5">
    <source>
        <dbReference type="SAM" id="Coils"/>
    </source>
</evidence>
<dbReference type="InterPro" id="IPR003798">
    <property type="entry name" value="DNA_recombination_RmuC"/>
</dbReference>
<dbReference type="Proteomes" id="UP000029444">
    <property type="component" value="Unassembled WGS sequence"/>
</dbReference>
<dbReference type="PANTHER" id="PTHR30563:SF0">
    <property type="entry name" value="DNA RECOMBINATION PROTEIN RMUC"/>
    <property type="match status" value="1"/>
</dbReference>
<evidence type="ECO:0000313" key="7">
    <source>
        <dbReference type="Proteomes" id="UP000029444"/>
    </source>
</evidence>
<protein>
    <recommendedName>
        <fullName evidence="8">DNA recombination protein RmuC</fullName>
    </recommendedName>
</protein>
<comment type="function">
    <text evidence="1">Involved in DNA recombination.</text>
</comment>
<reference evidence="6 7" key="1">
    <citation type="submission" date="2012-09" db="EMBL/GenBank/DDBJ databases">
        <title>Genome Sequence of alkane-degrading Bacterium Alcanivorax sp. 19-m-6.</title>
        <authorList>
            <person name="Lai Q."/>
            <person name="Shao Z."/>
        </authorList>
    </citation>
    <scope>NUCLEOTIDE SEQUENCE [LARGE SCALE GENOMIC DNA]</scope>
    <source>
        <strain evidence="6 7">19-m-6</strain>
    </source>
</reference>
<evidence type="ECO:0000256" key="2">
    <source>
        <dbReference type="ARBA" id="ARBA00009840"/>
    </source>
</evidence>
<evidence type="ECO:0000256" key="3">
    <source>
        <dbReference type="ARBA" id="ARBA00023054"/>
    </source>
</evidence>
<evidence type="ECO:0000256" key="4">
    <source>
        <dbReference type="ARBA" id="ARBA00023172"/>
    </source>
</evidence>
<dbReference type="AlphaFoldDB" id="A0A095TNA7"/>
<keyword evidence="3 5" id="KW-0175">Coiled coil</keyword>
<comment type="similarity">
    <text evidence="2">Belongs to the RmuC family.</text>
</comment>
<name>A0A095TNA7_9GAMM</name>
<dbReference type="Gene3D" id="6.10.140.910">
    <property type="match status" value="1"/>
</dbReference>
<evidence type="ECO:0008006" key="8">
    <source>
        <dbReference type="Google" id="ProtNLM"/>
    </source>
</evidence>
<proteinExistence type="inferred from homology"/>
<sequence length="439" mass="49996">MNMFLIPGLAALAGAVLAALVVWLLERRRQANLALQWQEEKHQLREPLAQLPLLNEQLQAATRQQREMESRAHQLAAEKARLEERLAGQEEKLAFAEKSRELLKQEFENLSAKIFEQRSKQLQEQQHQGLDGVLKPFREQLHDFRRRVDQIHSDETRTQATLMEQLSQLRGLNQQMHEDAKNLTDALKGQVKTQGNWGEMILERVLESSGLTRGREYETQVAFKDESGQRRLPDAIVRLPENKDVVVDAKVSLLAYERLSSASSQEEREQALREHLASLRSHIKGLDIKDYSGLEGIQSLDFVLLFIPIEGAFMVAMEQDSSLYTDAFARNIVLVSPTTLLVTLRTIQNIWRYEYQNRNALDIADRAGKICDQVSLIDESLGDLGDKLNKAHNAWETTHSRLTQGRGNLLRQANQLMDLGAKARRALPRADDEDEPASS</sequence>
<organism evidence="6 7">
    <name type="scientific">Alcanivorax nanhaiticus</name>
    <dbReference type="NCBI Taxonomy" id="1177154"/>
    <lineage>
        <taxon>Bacteria</taxon>
        <taxon>Pseudomonadati</taxon>
        <taxon>Pseudomonadota</taxon>
        <taxon>Gammaproteobacteria</taxon>
        <taxon>Oceanospirillales</taxon>
        <taxon>Alcanivoracaceae</taxon>
        <taxon>Alcanivorax</taxon>
    </lineage>
</organism>